<evidence type="ECO:0000256" key="1">
    <source>
        <dbReference type="ARBA" id="ARBA00022679"/>
    </source>
</evidence>
<sequence>MCGIVGLHLKNPALQPELGRLFVPMIEAMTSRGPDSAGLALYDDTGMHVVKDVGLPRDICAAHDIASRSGYQAVGHTRMATESAITPEHAHPFTPAPGLALVHNGSFSNHASVRRNLAFDGITCTTDNDSEVAARFIGREIARGADLEDAMRMVLKEFDGFFTLLVTTATQFAVLRDSFACKPAVIAETTDYVAMASEYHALAELPGITDARIVEPEPERVYAWSR</sequence>
<feature type="domain" description="Glutamine amidotransferase type-2" evidence="3">
    <location>
        <begin position="2"/>
        <end position="226"/>
    </location>
</feature>
<evidence type="ECO:0000256" key="2">
    <source>
        <dbReference type="ARBA" id="ARBA00022962"/>
    </source>
</evidence>
<name>A0A511DGD6_9PSEU</name>
<protein>
    <recommendedName>
        <fullName evidence="3">Glutamine amidotransferase type-2 domain-containing protein</fullName>
    </recommendedName>
</protein>
<proteinExistence type="predicted"/>
<evidence type="ECO:0000313" key="5">
    <source>
        <dbReference type="Proteomes" id="UP000321685"/>
    </source>
</evidence>
<dbReference type="RefSeq" id="WP_147106581.1">
    <property type="nucleotide sequence ID" value="NZ_BJVJ01000019.1"/>
</dbReference>
<accession>A0A511DGD6</accession>
<dbReference type="AlphaFoldDB" id="A0A511DGD6"/>
<dbReference type="SUPFAM" id="SSF56235">
    <property type="entry name" value="N-terminal nucleophile aminohydrolases (Ntn hydrolases)"/>
    <property type="match status" value="1"/>
</dbReference>
<dbReference type="OrthoDB" id="9763290at2"/>
<dbReference type="Gene3D" id="3.60.20.10">
    <property type="entry name" value="Glutamine Phosphoribosylpyrophosphate, subunit 1, domain 1"/>
    <property type="match status" value="1"/>
</dbReference>
<dbReference type="InterPro" id="IPR029055">
    <property type="entry name" value="Ntn_hydrolases_N"/>
</dbReference>
<dbReference type="EMBL" id="BJVJ01000019">
    <property type="protein sequence ID" value="GEL23453.1"/>
    <property type="molecule type" value="Genomic_DNA"/>
</dbReference>
<dbReference type="InterPro" id="IPR017932">
    <property type="entry name" value="GATase_2_dom"/>
</dbReference>
<evidence type="ECO:0000259" key="3">
    <source>
        <dbReference type="PROSITE" id="PS51278"/>
    </source>
</evidence>
<dbReference type="Proteomes" id="UP000321685">
    <property type="component" value="Unassembled WGS sequence"/>
</dbReference>
<dbReference type="PANTHER" id="PTHR11907">
    <property type="entry name" value="AMIDOPHOSPHORIBOSYLTRANSFERASE"/>
    <property type="match status" value="1"/>
</dbReference>
<dbReference type="PROSITE" id="PS51278">
    <property type="entry name" value="GATASE_TYPE_2"/>
    <property type="match status" value="1"/>
</dbReference>
<dbReference type="Pfam" id="PF13522">
    <property type="entry name" value="GATase_6"/>
    <property type="match status" value="1"/>
</dbReference>
<comment type="caution">
    <text evidence="4">The sequence shown here is derived from an EMBL/GenBank/DDBJ whole genome shotgun (WGS) entry which is preliminary data.</text>
</comment>
<evidence type="ECO:0000313" key="4">
    <source>
        <dbReference type="EMBL" id="GEL23453.1"/>
    </source>
</evidence>
<dbReference type="GO" id="GO:0016740">
    <property type="term" value="F:transferase activity"/>
    <property type="evidence" value="ECO:0007669"/>
    <property type="project" value="UniProtKB-KW"/>
</dbReference>
<gene>
    <name evidence="4" type="ORF">PSU4_24070</name>
</gene>
<keyword evidence="2" id="KW-0315">Glutamine amidotransferase</keyword>
<keyword evidence="5" id="KW-1185">Reference proteome</keyword>
<keyword evidence="1" id="KW-0808">Transferase</keyword>
<reference evidence="4 5" key="1">
    <citation type="submission" date="2019-07" db="EMBL/GenBank/DDBJ databases">
        <title>Whole genome shotgun sequence of Pseudonocardia sulfidoxydans NBRC 16205.</title>
        <authorList>
            <person name="Hosoyama A."/>
            <person name="Uohara A."/>
            <person name="Ohji S."/>
            <person name="Ichikawa N."/>
        </authorList>
    </citation>
    <scope>NUCLEOTIDE SEQUENCE [LARGE SCALE GENOMIC DNA]</scope>
    <source>
        <strain evidence="4 5">NBRC 16205</strain>
    </source>
</reference>
<organism evidence="4 5">
    <name type="scientific">Pseudonocardia sulfidoxydans NBRC 16205</name>
    <dbReference type="NCBI Taxonomy" id="1223511"/>
    <lineage>
        <taxon>Bacteria</taxon>
        <taxon>Bacillati</taxon>
        <taxon>Actinomycetota</taxon>
        <taxon>Actinomycetes</taxon>
        <taxon>Pseudonocardiales</taxon>
        <taxon>Pseudonocardiaceae</taxon>
        <taxon>Pseudonocardia</taxon>
    </lineage>
</organism>